<dbReference type="Proteomes" id="UP001151760">
    <property type="component" value="Unassembled WGS sequence"/>
</dbReference>
<evidence type="ECO:0000313" key="4">
    <source>
        <dbReference type="Proteomes" id="UP001151760"/>
    </source>
</evidence>
<comment type="caution">
    <text evidence="3">The sequence shown here is derived from an EMBL/GenBank/DDBJ whole genome shotgun (WGS) entry which is preliminary data.</text>
</comment>
<name>A0ABQ5GMK2_9ASTR</name>
<reference evidence="3" key="1">
    <citation type="journal article" date="2022" name="Int. J. Mol. Sci.">
        <title>Draft Genome of Tanacetum Coccineum: Genomic Comparison of Closely Related Tanacetum-Family Plants.</title>
        <authorList>
            <person name="Yamashiro T."/>
            <person name="Shiraishi A."/>
            <person name="Nakayama K."/>
            <person name="Satake H."/>
        </authorList>
    </citation>
    <scope>NUCLEOTIDE SEQUENCE</scope>
</reference>
<organism evidence="3 4">
    <name type="scientific">Tanacetum coccineum</name>
    <dbReference type="NCBI Taxonomy" id="301880"/>
    <lineage>
        <taxon>Eukaryota</taxon>
        <taxon>Viridiplantae</taxon>
        <taxon>Streptophyta</taxon>
        <taxon>Embryophyta</taxon>
        <taxon>Tracheophyta</taxon>
        <taxon>Spermatophyta</taxon>
        <taxon>Magnoliopsida</taxon>
        <taxon>eudicotyledons</taxon>
        <taxon>Gunneridae</taxon>
        <taxon>Pentapetalae</taxon>
        <taxon>asterids</taxon>
        <taxon>campanulids</taxon>
        <taxon>Asterales</taxon>
        <taxon>Asteraceae</taxon>
        <taxon>Asteroideae</taxon>
        <taxon>Anthemideae</taxon>
        <taxon>Anthemidinae</taxon>
        <taxon>Tanacetum</taxon>
    </lineage>
</organism>
<reference evidence="3" key="2">
    <citation type="submission" date="2022-01" db="EMBL/GenBank/DDBJ databases">
        <authorList>
            <person name="Yamashiro T."/>
            <person name="Shiraishi A."/>
            <person name="Satake H."/>
            <person name="Nakayama K."/>
        </authorList>
    </citation>
    <scope>NUCLEOTIDE SEQUENCE</scope>
</reference>
<feature type="domain" description="Reverse transcriptase" evidence="2">
    <location>
        <begin position="405"/>
        <end position="476"/>
    </location>
</feature>
<accession>A0ABQ5GMK2</accession>
<gene>
    <name evidence="3" type="ORF">Tco_1043176</name>
</gene>
<feature type="region of interest" description="Disordered" evidence="1">
    <location>
        <begin position="170"/>
        <end position="203"/>
    </location>
</feature>
<protein>
    <recommendedName>
        <fullName evidence="2">Reverse transcriptase domain-containing protein</fullName>
    </recommendedName>
</protein>
<dbReference type="Pfam" id="PF00078">
    <property type="entry name" value="RVT_1"/>
    <property type="match status" value="1"/>
</dbReference>
<dbReference type="PANTHER" id="PTHR33064:SF39">
    <property type="match status" value="1"/>
</dbReference>
<dbReference type="EMBL" id="BQNB010018625">
    <property type="protein sequence ID" value="GJT76451.1"/>
    <property type="molecule type" value="Genomic_DNA"/>
</dbReference>
<evidence type="ECO:0000313" key="3">
    <source>
        <dbReference type="EMBL" id="GJT76451.1"/>
    </source>
</evidence>
<dbReference type="InterPro" id="IPR043128">
    <property type="entry name" value="Rev_trsase/Diguanyl_cyclase"/>
</dbReference>
<feature type="compositionally biased region" description="Basic and acidic residues" evidence="1">
    <location>
        <begin position="187"/>
        <end position="203"/>
    </location>
</feature>
<dbReference type="CDD" id="cd01647">
    <property type="entry name" value="RT_LTR"/>
    <property type="match status" value="1"/>
</dbReference>
<dbReference type="InterPro" id="IPR000477">
    <property type="entry name" value="RT_dom"/>
</dbReference>
<keyword evidence="4" id="KW-1185">Reference proteome</keyword>
<evidence type="ECO:0000256" key="1">
    <source>
        <dbReference type="SAM" id="MobiDB-lite"/>
    </source>
</evidence>
<dbReference type="Gene3D" id="3.30.70.270">
    <property type="match status" value="2"/>
</dbReference>
<dbReference type="SUPFAM" id="SSF56672">
    <property type="entry name" value="DNA/RNA polymerases"/>
    <property type="match status" value="1"/>
</dbReference>
<dbReference type="InterPro" id="IPR051320">
    <property type="entry name" value="Viral_Replic_Matur_Polypro"/>
</dbReference>
<dbReference type="InterPro" id="IPR043502">
    <property type="entry name" value="DNA/RNA_pol_sf"/>
</dbReference>
<evidence type="ECO:0000259" key="2">
    <source>
        <dbReference type="Pfam" id="PF00078"/>
    </source>
</evidence>
<sequence>MRSTGYGILDLPVMDAFVKLRHGYAVFVDVNTNQGLVLNSSKSQDTVYLSRMIWRIDSKPMDDSGPGIIRPLFEESIKFELWAQYIEELKENVLFGKEDEDPHEHVARIMEIIDLFHSPGVSKDQDVETRRKLDFRGPIPRMTPSKGIEAIKELSRHSFLWDNEYSTKDNTGARVDKLNNNEDSDNAQDKHKDDGAYGKNEVKESEVQRNVVESYIPPILFPGRLKKEKEKEQFMKFFQNLQQLSINIPFVEMFGYTSKRDTNKALADLGASISLMSYSMLVRLELGENYQPSKDINLWEDENEIRMDEEKLQHSLDMSTKPCLFLELDDLEPDSFKNPTLFPESTTDEEKQIPKLKELTFYLKYAFLDGNQEFPVIISSLLSHKEKDLLLQVLSKHKDALAWKVAYIKDDFSGYFQIPLAPEDQEKITFTCLRGTFTYRRMPFGLCNAPTTFQRCTTTIFHDMCKDFMDDFSVFVLRHKISGAGIEVDKAKVDVISKLPYPTNVKGIRSFLGHAGFYRRFFKYFSKFDHPMTQLLMNDTKFVYSDDCIQAFNVFKKKLTITPIIIAPD</sequence>
<dbReference type="PANTHER" id="PTHR33064">
    <property type="entry name" value="POL PROTEIN"/>
    <property type="match status" value="1"/>
</dbReference>
<proteinExistence type="predicted"/>
<dbReference type="Gene3D" id="3.10.10.10">
    <property type="entry name" value="HIV Type 1 Reverse Transcriptase, subunit A, domain 1"/>
    <property type="match status" value="1"/>
</dbReference>